<dbReference type="AlphaFoldDB" id="A0A5B6WSY5"/>
<proteinExistence type="predicted"/>
<name>A0A5B6WSY5_9ROSI</name>
<reference evidence="2" key="1">
    <citation type="journal article" date="2019" name="Plant Biotechnol. J.">
        <title>Genome sequencing of the Australian wild diploid species Gossypium australe highlights disease resistance and delayed gland morphogenesis.</title>
        <authorList>
            <person name="Cai Y."/>
            <person name="Cai X."/>
            <person name="Wang Q."/>
            <person name="Wang P."/>
            <person name="Zhang Y."/>
            <person name="Cai C."/>
            <person name="Xu Y."/>
            <person name="Wang K."/>
            <person name="Zhou Z."/>
            <person name="Wang C."/>
            <person name="Geng S."/>
            <person name="Li B."/>
            <person name="Dong Q."/>
            <person name="Hou Y."/>
            <person name="Wang H."/>
            <person name="Ai P."/>
            <person name="Liu Z."/>
            <person name="Yi F."/>
            <person name="Sun M."/>
            <person name="An G."/>
            <person name="Cheng J."/>
            <person name="Zhang Y."/>
            <person name="Shi Q."/>
            <person name="Xie Y."/>
            <person name="Shi X."/>
            <person name="Chang Y."/>
            <person name="Huang F."/>
            <person name="Chen Y."/>
            <person name="Hong S."/>
            <person name="Mi L."/>
            <person name="Sun Q."/>
            <person name="Zhang L."/>
            <person name="Zhou B."/>
            <person name="Peng R."/>
            <person name="Zhang X."/>
            <person name="Liu F."/>
        </authorList>
    </citation>
    <scope>NUCLEOTIDE SEQUENCE [LARGE SCALE GENOMIC DNA]</scope>
    <source>
        <strain evidence="2">cv. PA1801</strain>
    </source>
</reference>
<evidence type="ECO:0000313" key="2">
    <source>
        <dbReference type="Proteomes" id="UP000325315"/>
    </source>
</evidence>
<dbReference type="EMBL" id="SMMG02000002">
    <property type="protein sequence ID" value="KAA3483932.1"/>
    <property type="molecule type" value="Genomic_DNA"/>
</dbReference>
<gene>
    <name evidence="1" type="ORF">EPI10_006053</name>
</gene>
<comment type="caution">
    <text evidence="1">The sequence shown here is derived from an EMBL/GenBank/DDBJ whole genome shotgun (WGS) entry which is preliminary data.</text>
</comment>
<evidence type="ECO:0000313" key="1">
    <source>
        <dbReference type="EMBL" id="KAA3483932.1"/>
    </source>
</evidence>
<organism evidence="1 2">
    <name type="scientific">Gossypium australe</name>
    <dbReference type="NCBI Taxonomy" id="47621"/>
    <lineage>
        <taxon>Eukaryota</taxon>
        <taxon>Viridiplantae</taxon>
        <taxon>Streptophyta</taxon>
        <taxon>Embryophyta</taxon>
        <taxon>Tracheophyta</taxon>
        <taxon>Spermatophyta</taxon>
        <taxon>Magnoliopsida</taxon>
        <taxon>eudicotyledons</taxon>
        <taxon>Gunneridae</taxon>
        <taxon>Pentapetalae</taxon>
        <taxon>rosids</taxon>
        <taxon>malvids</taxon>
        <taxon>Malvales</taxon>
        <taxon>Malvaceae</taxon>
        <taxon>Malvoideae</taxon>
        <taxon>Gossypium</taxon>
    </lineage>
</organism>
<dbReference type="OrthoDB" id="1001780at2759"/>
<accession>A0A5B6WSY5</accession>
<keyword evidence="2" id="KW-1185">Reference proteome</keyword>
<protein>
    <submittedName>
        <fullName evidence="1">Uncharacterized protein</fullName>
    </submittedName>
</protein>
<sequence>MLLGLDQAERVLKIPLTFSRLPEIVVRRYEGSSAYSIKSGLKVLFKDELHSMGVYPYDTTRIAKFYKKMNLAKRKLPVEGVCPLCKKAKETAEHLVRS</sequence>
<dbReference type="Proteomes" id="UP000325315">
    <property type="component" value="Unassembled WGS sequence"/>
</dbReference>